<evidence type="ECO:0000256" key="1">
    <source>
        <dbReference type="SAM" id="MobiDB-lite"/>
    </source>
</evidence>
<sequence>MEKGFLSPKERGSGKGVKEKQGSVVGNIGKTCNRASDDAGGSTTNLADQIGSGYEDLTSTLANRYKKVTTSSLADQTRPSNEDTLETSTVVPTIVTGYNDYIGDGVGRSSNVGNANNDSNDSLQTEHCVESRSMPRSSTFLIIGS</sequence>
<gene>
    <name evidence="2" type="ORF">CTI12_AA424180</name>
</gene>
<feature type="region of interest" description="Disordered" evidence="1">
    <location>
        <begin position="109"/>
        <end position="131"/>
    </location>
</feature>
<evidence type="ECO:0000313" key="3">
    <source>
        <dbReference type="Proteomes" id="UP000245207"/>
    </source>
</evidence>
<proteinExistence type="predicted"/>
<accession>A0A2U1M3M7</accession>
<name>A0A2U1M3M7_ARTAN</name>
<dbReference type="AlphaFoldDB" id="A0A2U1M3M7"/>
<keyword evidence="3" id="KW-1185">Reference proteome</keyword>
<evidence type="ECO:0000313" key="2">
    <source>
        <dbReference type="EMBL" id="PWA55861.1"/>
    </source>
</evidence>
<dbReference type="Proteomes" id="UP000245207">
    <property type="component" value="Unassembled WGS sequence"/>
</dbReference>
<reference evidence="2 3" key="1">
    <citation type="journal article" date="2018" name="Mol. Plant">
        <title>The genome of Artemisia annua provides insight into the evolution of Asteraceae family and artemisinin biosynthesis.</title>
        <authorList>
            <person name="Shen Q."/>
            <person name="Zhang L."/>
            <person name="Liao Z."/>
            <person name="Wang S."/>
            <person name="Yan T."/>
            <person name="Shi P."/>
            <person name="Liu M."/>
            <person name="Fu X."/>
            <person name="Pan Q."/>
            <person name="Wang Y."/>
            <person name="Lv Z."/>
            <person name="Lu X."/>
            <person name="Zhang F."/>
            <person name="Jiang W."/>
            <person name="Ma Y."/>
            <person name="Chen M."/>
            <person name="Hao X."/>
            <person name="Li L."/>
            <person name="Tang Y."/>
            <person name="Lv G."/>
            <person name="Zhou Y."/>
            <person name="Sun X."/>
            <person name="Brodelius P.E."/>
            <person name="Rose J.K.C."/>
            <person name="Tang K."/>
        </authorList>
    </citation>
    <scope>NUCLEOTIDE SEQUENCE [LARGE SCALE GENOMIC DNA]</scope>
    <source>
        <strain evidence="3">cv. Huhao1</strain>
        <tissue evidence="2">Leaf</tissue>
    </source>
</reference>
<feature type="region of interest" description="Disordered" evidence="1">
    <location>
        <begin position="1"/>
        <end position="49"/>
    </location>
</feature>
<feature type="compositionally biased region" description="Basic and acidic residues" evidence="1">
    <location>
        <begin position="1"/>
        <end position="21"/>
    </location>
</feature>
<feature type="compositionally biased region" description="Polar residues" evidence="1">
    <location>
        <begin position="109"/>
        <end position="125"/>
    </location>
</feature>
<protein>
    <submittedName>
        <fullName evidence="2">Uncharacterized protein</fullName>
    </submittedName>
</protein>
<comment type="caution">
    <text evidence="2">The sequence shown here is derived from an EMBL/GenBank/DDBJ whole genome shotgun (WGS) entry which is preliminary data.</text>
</comment>
<organism evidence="2 3">
    <name type="scientific">Artemisia annua</name>
    <name type="common">Sweet wormwood</name>
    <dbReference type="NCBI Taxonomy" id="35608"/>
    <lineage>
        <taxon>Eukaryota</taxon>
        <taxon>Viridiplantae</taxon>
        <taxon>Streptophyta</taxon>
        <taxon>Embryophyta</taxon>
        <taxon>Tracheophyta</taxon>
        <taxon>Spermatophyta</taxon>
        <taxon>Magnoliopsida</taxon>
        <taxon>eudicotyledons</taxon>
        <taxon>Gunneridae</taxon>
        <taxon>Pentapetalae</taxon>
        <taxon>asterids</taxon>
        <taxon>campanulids</taxon>
        <taxon>Asterales</taxon>
        <taxon>Asteraceae</taxon>
        <taxon>Asteroideae</taxon>
        <taxon>Anthemideae</taxon>
        <taxon>Artemisiinae</taxon>
        <taxon>Artemisia</taxon>
    </lineage>
</organism>
<dbReference type="EMBL" id="PKPP01006639">
    <property type="protein sequence ID" value="PWA55861.1"/>
    <property type="molecule type" value="Genomic_DNA"/>
</dbReference>